<dbReference type="GeneID" id="38136688"/>
<keyword evidence="2" id="KW-1185">Reference proteome</keyword>
<protein>
    <submittedName>
        <fullName evidence="1">Uncharacterized protein</fullName>
    </submittedName>
</protein>
<dbReference type="RefSeq" id="XP_026620044.1">
    <property type="nucleotide sequence ID" value="XM_026768332.1"/>
</dbReference>
<proteinExistence type="predicted"/>
<dbReference type="EMBL" id="KZ852104">
    <property type="protein sequence ID" value="RDH27022.1"/>
    <property type="molecule type" value="Genomic_DNA"/>
</dbReference>
<name>A0A3F3PJY5_9EURO</name>
<evidence type="ECO:0000313" key="1">
    <source>
        <dbReference type="EMBL" id="RDH27022.1"/>
    </source>
</evidence>
<accession>A0A3F3PJY5</accession>
<reference evidence="1 2" key="1">
    <citation type="submission" date="2018-07" db="EMBL/GenBank/DDBJ databases">
        <title>The genomes of Aspergillus section Nigri reveals drivers in fungal speciation.</title>
        <authorList>
            <consortium name="DOE Joint Genome Institute"/>
            <person name="Vesth T.C."/>
            <person name="Nybo J."/>
            <person name="Theobald S."/>
            <person name="Brandl J."/>
            <person name="Frisvad J.C."/>
            <person name="Nielsen K.F."/>
            <person name="Lyhne E.K."/>
            <person name="Kogle M.E."/>
            <person name="Kuo A."/>
            <person name="Riley R."/>
            <person name="Clum A."/>
            <person name="Nolan M."/>
            <person name="Lipzen A."/>
            <person name="Salamov A."/>
            <person name="Henrissat B."/>
            <person name="Wiebenga A."/>
            <person name="De vries R.P."/>
            <person name="Grigoriev I.V."/>
            <person name="Mortensen U.H."/>
            <person name="Andersen M.R."/>
            <person name="Baker S.E."/>
        </authorList>
    </citation>
    <scope>NUCLEOTIDE SEQUENCE [LARGE SCALE GENOMIC DNA]</scope>
    <source>
        <strain evidence="1 2">CBS 139.54b</strain>
    </source>
</reference>
<dbReference type="Proteomes" id="UP000253729">
    <property type="component" value="Unassembled WGS sequence"/>
</dbReference>
<organism evidence="1 2">
    <name type="scientific">Aspergillus welwitschiae</name>
    <dbReference type="NCBI Taxonomy" id="1341132"/>
    <lineage>
        <taxon>Eukaryota</taxon>
        <taxon>Fungi</taxon>
        <taxon>Dikarya</taxon>
        <taxon>Ascomycota</taxon>
        <taxon>Pezizomycotina</taxon>
        <taxon>Eurotiomycetes</taxon>
        <taxon>Eurotiomycetidae</taxon>
        <taxon>Eurotiales</taxon>
        <taxon>Aspergillaceae</taxon>
        <taxon>Aspergillus</taxon>
        <taxon>Aspergillus subgen. Circumdati</taxon>
    </lineage>
</organism>
<evidence type="ECO:0000313" key="2">
    <source>
        <dbReference type="Proteomes" id="UP000253729"/>
    </source>
</evidence>
<sequence length="104" mass="11827">MAYIHHCNRATTIRWPLDIQNNLTNTPLSSLEQSLMERVYIQVLAVLDSSLTMSMSLWLAGYYRGTGKTFSALPPYTGHIPRIFRSCCETSPIPSTTRHFHPTL</sequence>
<dbReference type="AlphaFoldDB" id="A0A3F3PJY5"/>
<gene>
    <name evidence="1" type="ORF">BDQ94DRAFT_154670</name>
</gene>